<protein>
    <recommendedName>
        <fullName evidence="3">glucuronosyltransferase</fullName>
        <ecNumber evidence="3">2.4.1.17</ecNumber>
    </recommendedName>
</protein>
<keyword evidence="5" id="KW-0808">Transferase</keyword>
<evidence type="ECO:0000256" key="3">
    <source>
        <dbReference type="ARBA" id="ARBA00012544"/>
    </source>
</evidence>
<dbReference type="SUPFAM" id="SSF53756">
    <property type="entry name" value="UDP-Glycosyltransferase/glycogen phosphorylase"/>
    <property type="match status" value="1"/>
</dbReference>
<evidence type="ECO:0000256" key="8">
    <source>
        <dbReference type="ARBA" id="ARBA00022989"/>
    </source>
</evidence>
<evidence type="ECO:0000256" key="1">
    <source>
        <dbReference type="ARBA" id="ARBA00004167"/>
    </source>
</evidence>
<keyword evidence="4" id="KW-0328">Glycosyltransferase</keyword>
<feature type="chain" id="PRO_5029021018" description="glucuronosyltransferase" evidence="12">
    <location>
        <begin position="23"/>
        <end position="505"/>
    </location>
</feature>
<dbReference type="InterPro" id="IPR002213">
    <property type="entry name" value="UDP_glucos_trans"/>
</dbReference>
<organism evidence="13 14">
    <name type="scientific">Panagrellus redivivus</name>
    <name type="common">Microworm</name>
    <dbReference type="NCBI Taxonomy" id="6233"/>
    <lineage>
        <taxon>Eukaryota</taxon>
        <taxon>Metazoa</taxon>
        <taxon>Ecdysozoa</taxon>
        <taxon>Nematoda</taxon>
        <taxon>Chromadorea</taxon>
        <taxon>Rhabditida</taxon>
        <taxon>Tylenchina</taxon>
        <taxon>Panagrolaimomorpha</taxon>
        <taxon>Panagrolaimoidea</taxon>
        <taxon>Panagrolaimidae</taxon>
        <taxon>Panagrellus</taxon>
    </lineage>
</organism>
<comment type="subcellular location">
    <subcellularLocation>
        <location evidence="1">Membrane</location>
        <topology evidence="1">Single-pass membrane protein</topology>
    </subcellularLocation>
</comment>
<dbReference type="EC" id="2.4.1.17" evidence="3"/>
<evidence type="ECO:0000256" key="2">
    <source>
        <dbReference type="ARBA" id="ARBA00009995"/>
    </source>
</evidence>
<evidence type="ECO:0000256" key="4">
    <source>
        <dbReference type="ARBA" id="ARBA00022676"/>
    </source>
</evidence>
<keyword evidence="8 11" id="KW-1133">Transmembrane helix</keyword>
<dbReference type="Proteomes" id="UP000492821">
    <property type="component" value="Unassembled WGS sequence"/>
</dbReference>
<keyword evidence="9 11" id="KW-0472">Membrane</keyword>
<reference evidence="14" key="2">
    <citation type="submission" date="2020-10" db="UniProtKB">
        <authorList>
            <consortium name="WormBaseParasite"/>
        </authorList>
    </citation>
    <scope>IDENTIFICATION</scope>
</reference>
<reference evidence="13" key="1">
    <citation type="journal article" date="2013" name="Genetics">
        <title>The draft genome and transcriptome of Panagrellus redivivus are shaped by the harsh demands of a free-living lifestyle.</title>
        <authorList>
            <person name="Srinivasan J."/>
            <person name="Dillman A.R."/>
            <person name="Macchietto M.G."/>
            <person name="Heikkinen L."/>
            <person name="Lakso M."/>
            <person name="Fracchia K.M."/>
            <person name="Antoshechkin I."/>
            <person name="Mortazavi A."/>
            <person name="Wong G."/>
            <person name="Sternberg P.W."/>
        </authorList>
    </citation>
    <scope>NUCLEOTIDE SEQUENCE [LARGE SCALE GENOMIC DNA]</scope>
    <source>
        <strain evidence="13">MT8872</strain>
    </source>
</reference>
<dbReference type="FunFam" id="3.40.50.2000:FF:000038">
    <property type="entry name" value="UDP-GlucuronosylTransferase"/>
    <property type="match status" value="1"/>
</dbReference>
<dbReference type="Gene3D" id="3.40.50.2000">
    <property type="entry name" value="Glycogen Phosphorylase B"/>
    <property type="match status" value="1"/>
</dbReference>
<evidence type="ECO:0000256" key="12">
    <source>
        <dbReference type="SAM" id="SignalP"/>
    </source>
</evidence>
<feature type="signal peptide" evidence="12">
    <location>
        <begin position="1"/>
        <end position="22"/>
    </location>
</feature>
<name>A0A7E4V5X1_PANRE</name>
<evidence type="ECO:0000256" key="5">
    <source>
        <dbReference type="ARBA" id="ARBA00022679"/>
    </source>
</evidence>
<dbReference type="Pfam" id="PF00201">
    <property type="entry name" value="UDPGT"/>
    <property type="match status" value="1"/>
</dbReference>
<evidence type="ECO:0000256" key="10">
    <source>
        <dbReference type="ARBA" id="ARBA00047475"/>
    </source>
</evidence>
<evidence type="ECO:0000256" key="11">
    <source>
        <dbReference type="SAM" id="Phobius"/>
    </source>
</evidence>
<dbReference type="PANTHER" id="PTHR48043">
    <property type="entry name" value="EG:EG0003.4 PROTEIN-RELATED"/>
    <property type="match status" value="1"/>
</dbReference>
<keyword evidence="7 12" id="KW-0732">Signal</keyword>
<accession>A0A7E4V5X1</accession>
<comment type="catalytic activity">
    <reaction evidence="10">
        <text>glucuronate acceptor + UDP-alpha-D-glucuronate = acceptor beta-D-glucuronoside + UDP + H(+)</text>
        <dbReference type="Rhea" id="RHEA:21032"/>
        <dbReference type="ChEBI" id="CHEBI:15378"/>
        <dbReference type="ChEBI" id="CHEBI:58052"/>
        <dbReference type="ChEBI" id="CHEBI:58223"/>
        <dbReference type="ChEBI" id="CHEBI:132367"/>
        <dbReference type="ChEBI" id="CHEBI:132368"/>
        <dbReference type="EC" id="2.4.1.17"/>
    </reaction>
</comment>
<dbReference type="CDD" id="cd03784">
    <property type="entry name" value="GT1_Gtf-like"/>
    <property type="match status" value="1"/>
</dbReference>
<comment type="similarity">
    <text evidence="2">Belongs to the UDP-glycosyltransferase family.</text>
</comment>
<evidence type="ECO:0000313" key="14">
    <source>
        <dbReference type="WBParaSite" id="Pan_g16516.t1"/>
    </source>
</evidence>
<feature type="transmembrane region" description="Helical" evidence="11">
    <location>
        <begin position="459"/>
        <end position="480"/>
    </location>
</feature>
<dbReference type="GO" id="GO:0015020">
    <property type="term" value="F:glucuronosyltransferase activity"/>
    <property type="evidence" value="ECO:0007669"/>
    <property type="project" value="UniProtKB-EC"/>
</dbReference>
<proteinExistence type="inferred from homology"/>
<dbReference type="WBParaSite" id="Pan_g16516.t1">
    <property type="protein sequence ID" value="Pan_g16516.t1"/>
    <property type="gene ID" value="Pan_g16516"/>
</dbReference>
<sequence>MHLTTFIGVVAAVVCLFRFSDAANVVVINPYLSHSHFAFVVKLTDILADEGHNMTMIINELDTSKFAPLPKKARVVIRSKFSSNPFVNDATDQTFWNNGNDLISSSKIFEQIITEMNAQCERFFVDTAFVESMKAEKFDIALIEPTDFCGYGFLKLINVTEHVNVIPMALAEKLALALGIPGRNYVPLPVDDYGTSASVVRKYVDPNFHMNDAVGHARFTFVNTEEHMDFPRPISHKVIYVGGITVANSSADDLPEDYKKIFDSSKKGVVLLSFGSVAKSATMPARMKQSFLDMFAAFPEISFIWKYENVSDTIADELPNVFKKTWIPQPMVLAHPKLLAFITHGGMNSVMEAGHAGVPLLGVPLFGDQFRNIKMLEYRKSAVIVDKNDITSEALISAMHKLTDDDSYRTHARTIAALARTKPLSGKQRFIAYFNHAVQFVHAEDHLDIGHRKLDTFRYYNLDIFATFVIVFAIIAFLLLKTILTIFKLISSTVKVPTYHLKKTD</sequence>
<keyword evidence="13" id="KW-1185">Reference proteome</keyword>
<evidence type="ECO:0000256" key="9">
    <source>
        <dbReference type="ARBA" id="ARBA00023136"/>
    </source>
</evidence>
<dbReference type="GO" id="GO:0016020">
    <property type="term" value="C:membrane"/>
    <property type="evidence" value="ECO:0007669"/>
    <property type="project" value="UniProtKB-SubCell"/>
</dbReference>
<evidence type="ECO:0000313" key="13">
    <source>
        <dbReference type="Proteomes" id="UP000492821"/>
    </source>
</evidence>
<dbReference type="AlphaFoldDB" id="A0A7E4V5X1"/>
<evidence type="ECO:0000256" key="7">
    <source>
        <dbReference type="ARBA" id="ARBA00022729"/>
    </source>
</evidence>
<dbReference type="PANTHER" id="PTHR48043:SF145">
    <property type="entry name" value="FI06409P-RELATED"/>
    <property type="match status" value="1"/>
</dbReference>
<evidence type="ECO:0000256" key="6">
    <source>
        <dbReference type="ARBA" id="ARBA00022692"/>
    </source>
</evidence>
<dbReference type="InterPro" id="IPR050271">
    <property type="entry name" value="UDP-glycosyltransferase"/>
</dbReference>
<keyword evidence="6 11" id="KW-0812">Transmembrane</keyword>